<dbReference type="GO" id="GO:0046872">
    <property type="term" value="F:metal ion binding"/>
    <property type="evidence" value="ECO:0007669"/>
    <property type="project" value="UniProtKB-KW"/>
</dbReference>
<sequence>MPDGMKQENRSPEPAAGENKSKEVFYRKYRFSSFSNMCGQQQVASFFINTIKYNKISHAYLFSGPRGTGKTSMARLFAKILNCSEKTSFEPCGKCRNCVEFDRGSAVDIIEMDAASNRKIDDIRSLRDDVTFMPINGKYKIFILDEAHMLTTEAANAFLKTLEEPPPYVIFILATTEHHKIPATILSRCQLVKFSRIAVADIVKRLEFVIGEENAVRDEGLKIICDRAALFLIAKKANGGMRDALSLLEYVIALGGGINITGESVENILGMHSTGQIKNFIESVYLKKPETGLEIIKKVYETGNELLSFLESVNSYLSSLTLVKIGVSSSSALDCDEDDFAALREAASRFEAKDLMALLEIYSECLSQIRFAPDQRSHLEFVYIKSILSPGSGAANPQAQAAAVPSQAVQPALDYTRIEKMINDKITMAAEKFRQSGGPSKPSQASSGAPAGTSAGGAARPQLKPGESKLTLERIKLIWASSFLGRLKEISLPTHAIISSGALSKYSNGVLEIDFTKNAFCGERMNSGLHLTHAEEAFAQTYEEEVKIRIVLPAQEKAARVEQRKKEMLEEKKNDPTVKLLLEEFDGEIIDVEEQ</sequence>
<dbReference type="InterPro" id="IPR022754">
    <property type="entry name" value="DNA_pol_III_gamma-3"/>
</dbReference>
<evidence type="ECO:0000313" key="14">
    <source>
        <dbReference type="EMBL" id="OGM03245.1"/>
    </source>
</evidence>
<comment type="subunit">
    <text evidence="11">DNA polymerase III contains a core (composed of alpha, epsilon and theta chains) that associates with a tau subunit. This core dimerizes to form the POLIII' complex. PolIII' associates with the gamma complex (composed of gamma, delta, delta', psi and chi chains) and with the beta chain to form the complete DNA polymerase III complex.</text>
</comment>
<gene>
    <name evidence="11" type="primary">dnaX</name>
    <name evidence="14" type="ORF">A2008_06220</name>
</gene>
<evidence type="ECO:0000259" key="13">
    <source>
        <dbReference type="SMART" id="SM00382"/>
    </source>
</evidence>
<comment type="caution">
    <text evidence="14">The sequence shown here is derived from an EMBL/GenBank/DDBJ whole genome shotgun (WGS) entry which is preliminary data.</text>
</comment>
<evidence type="ECO:0000256" key="11">
    <source>
        <dbReference type="RuleBase" id="RU364063"/>
    </source>
</evidence>
<dbReference type="GO" id="GO:0003887">
    <property type="term" value="F:DNA-directed DNA polymerase activity"/>
    <property type="evidence" value="ECO:0007669"/>
    <property type="project" value="UniProtKB-KW"/>
</dbReference>
<protein>
    <recommendedName>
        <fullName evidence="11">DNA polymerase III subunit gamma/tau</fullName>
        <ecNumber evidence="11">2.7.7.7</ecNumber>
    </recommendedName>
</protein>
<dbReference type="Proteomes" id="UP000178735">
    <property type="component" value="Unassembled WGS sequence"/>
</dbReference>
<comment type="similarity">
    <text evidence="1 11">Belongs to the DnaX/STICHEL family.</text>
</comment>
<dbReference type="SMART" id="SM00382">
    <property type="entry name" value="AAA"/>
    <property type="match status" value="1"/>
</dbReference>
<dbReference type="InterPro" id="IPR008921">
    <property type="entry name" value="DNA_pol3_clamp-load_cplx_C"/>
</dbReference>
<comment type="function">
    <text evidence="11">DNA polymerase III is a complex, multichain enzyme responsible for most of the replicative synthesis in bacteria. This DNA polymerase also exhibits 3' to 5' exonuclease activity.</text>
</comment>
<keyword evidence="6 11" id="KW-0547">Nucleotide-binding</keyword>
<dbReference type="NCBIfam" id="NF004046">
    <property type="entry name" value="PRK05563.1"/>
    <property type="match status" value="1"/>
</dbReference>
<evidence type="ECO:0000256" key="10">
    <source>
        <dbReference type="ARBA" id="ARBA00049244"/>
    </source>
</evidence>
<dbReference type="Pfam" id="PF13177">
    <property type="entry name" value="DNA_pol3_delta2"/>
    <property type="match status" value="1"/>
</dbReference>
<organism evidence="14 15">
    <name type="scientific">Candidatus Wallbacteria bacterium GWC2_49_35</name>
    <dbReference type="NCBI Taxonomy" id="1817813"/>
    <lineage>
        <taxon>Bacteria</taxon>
        <taxon>Candidatus Walliibacteriota</taxon>
    </lineage>
</organism>
<comment type="catalytic activity">
    <reaction evidence="10 11">
        <text>DNA(n) + a 2'-deoxyribonucleoside 5'-triphosphate = DNA(n+1) + diphosphate</text>
        <dbReference type="Rhea" id="RHEA:22508"/>
        <dbReference type="Rhea" id="RHEA-COMP:17339"/>
        <dbReference type="Rhea" id="RHEA-COMP:17340"/>
        <dbReference type="ChEBI" id="CHEBI:33019"/>
        <dbReference type="ChEBI" id="CHEBI:61560"/>
        <dbReference type="ChEBI" id="CHEBI:173112"/>
        <dbReference type="EC" id="2.7.7.7"/>
    </reaction>
</comment>
<keyword evidence="2 11" id="KW-0808">Transferase</keyword>
<keyword evidence="8 11" id="KW-0067">ATP-binding</keyword>
<evidence type="ECO:0000256" key="5">
    <source>
        <dbReference type="ARBA" id="ARBA00022723"/>
    </source>
</evidence>
<dbReference type="AlphaFoldDB" id="A0A1F7WMK9"/>
<evidence type="ECO:0000256" key="8">
    <source>
        <dbReference type="ARBA" id="ARBA00022840"/>
    </source>
</evidence>
<dbReference type="EC" id="2.7.7.7" evidence="11"/>
<dbReference type="NCBIfam" id="TIGR02397">
    <property type="entry name" value="dnaX_nterm"/>
    <property type="match status" value="1"/>
</dbReference>
<feature type="domain" description="AAA+ ATPase" evidence="13">
    <location>
        <begin position="56"/>
        <end position="198"/>
    </location>
</feature>
<evidence type="ECO:0000256" key="9">
    <source>
        <dbReference type="ARBA" id="ARBA00022932"/>
    </source>
</evidence>
<feature type="region of interest" description="Disordered" evidence="12">
    <location>
        <begin position="433"/>
        <end position="465"/>
    </location>
</feature>
<dbReference type="Gene3D" id="1.10.8.60">
    <property type="match status" value="1"/>
</dbReference>
<feature type="compositionally biased region" description="Low complexity" evidence="12">
    <location>
        <begin position="436"/>
        <end position="459"/>
    </location>
</feature>
<dbReference type="InterPro" id="IPR050238">
    <property type="entry name" value="DNA_Rep/Repair_Clamp_Loader"/>
</dbReference>
<dbReference type="PANTHER" id="PTHR11669:SF0">
    <property type="entry name" value="PROTEIN STICHEL-LIKE 2"/>
    <property type="match status" value="1"/>
</dbReference>
<evidence type="ECO:0000256" key="4">
    <source>
        <dbReference type="ARBA" id="ARBA00022705"/>
    </source>
</evidence>
<keyword evidence="9 11" id="KW-0239">DNA-directed DNA polymerase</keyword>
<dbReference type="Pfam" id="PF22608">
    <property type="entry name" value="DNAX_ATPase_lid"/>
    <property type="match status" value="1"/>
</dbReference>
<dbReference type="GO" id="GO:0006261">
    <property type="term" value="P:DNA-templated DNA replication"/>
    <property type="evidence" value="ECO:0007669"/>
    <property type="project" value="TreeGrafter"/>
</dbReference>
<evidence type="ECO:0000313" key="15">
    <source>
        <dbReference type="Proteomes" id="UP000178735"/>
    </source>
</evidence>
<evidence type="ECO:0000256" key="2">
    <source>
        <dbReference type="ARBA" id="ARBA00022679"/>
    </source>
</evidence>
<dbReference type="Pfam" id="PF12169">
    <property type="entry name" value="DNA_pol3_gamma3"/>
    <property type="match status" value="1"/>
</dbReference>
<evidence type="ECO:0000256" key="1">
    <source>
        <dbReference type="ARBA" id="ARBA00006360"/>
    </source>
</evidence>
<reference evidence="14 15" key="1">
    <citation type="journal article" date="2016" name="Nat. Commun.">
        <title>Thousands of microbial genomes shed light on interconnected biogeochemical processes in an aquifer system.</title>
        <authorList>
            <person name="Anantharaman K."/>
            <person name="Brown C.T."/>
            <person name="Hug L.A."/>
            <person name="Sharon I."/>
            <person name="Castelle C.J."/>
            <person name="Probst A.J."/>
            <person name="Thomas B.C."/>
            <person name="Singh A."/>
            <person name="Wilkins M.J."/>
            <person name="Karaoz U."/>
            <person name="Brodie E.L."/>
            <person name="Williams K.H."/>
            <person name="Hubbard S.S."/>
            <person name="Banfield J.F."/>
        </authorList>
    </citation>
    <scope>NUCLEOTIDE SEQUENCE [LARGE SCALE GENOMIC DNA]</scope>
</reference>
<dbReference type="InterPro" id="IPR012763">
    <property type="entry name" value="DNA_pol_III_sug/sutau_N"/>
</dbReference>
<proteinExistence type="inferred from homology"/>
<dbReference type="SUPFAM" id="SSF48019">
    <property type="entry name" value="post-AAA+ oligomerization domain-like"/>
    <property type="match status" value="1"/>
</dbReference>
<evidence type="ECO:0000256" key="6">
    <source>
        <dbReference type="ARBA" id="ARBA00022741"/>
    </source>
</evidence>
<dbReference type="CDD" id="cd00009">
    <property type="entry name" value="AAA"/>
    <property type="match status" value="1"/>
</dbReference>
<dbReference type="STRING" id="1817813.A2008_06220"/>
<keyword evidence="4 11" id="KW-0235">DNA replication</keyword>
<dbReference type="InterPro" id="IPR027417">
    <property type="entry name" value="P-loop_NTPase"/>
</dbReference>
<dbReference type="CDD" id="cd18137">
    <property type="entry name" value="HLD_clamp_pol_III_gamma_tau"/>
    <property type="match status" value="1"/>
</dbReference>
<accession>A0A1F7WMK9</accession>
<keyword evidence="3 11" id="KW-0548">Nucleotidyltransferase</keyword>
<dbReference type="Gene3D" id="1.20.272.10">
    <property type="match status" value="1"/>
</dbReference>
<dbReference type="InterPro" id="IPR045085">
    <property type="entry name" value="HLD_clamp_pol_III_gamma_tau"/>
</dbReference>
<dbReference type="SUPFAM" id="SSF52540">
    <property type="entry name" value="P-loop containing nucleoside triphosphate hydrolases"/>
    <property type="match status" value="1"/>
</dbReference>
<dbReference type="GO" id="GO:0003677">
    <property type="term" value="F:DNA binding"/>
    <property type="evidence" value="ECO:0007669"/>
    <property type="project" value="InterPro"/>
</dbReference>
<dbReference type="GO" id="GO:0005524">
    <property type="term" value="F:ATP binding"/>
    <property type="evidence" value="ECO:0007669"/>
    <property type="project" value="UniProtKB-KW"/>
</dbReference>
<dbReference type="FunFam" id="3.40.50.300:FF:000014">
    <property type="entry name" value="DNA polymerase III subunit gamma/tau"/>
    <property type="match status" value="1"/>
</dbReference>
<dbReference type="GO" id="GO:0009360">
    <property type="term" value="C:DNA polymerase III complex"/>
    <property type="evidence" value="ECO:0007669"/>
    <property type="project" value="InterPro"/>
</dbReference>
<keyword evidence="7" id="KW-0862">Zinc</keyword>
<dbReference type="PANTHER" id="PTHR11669">
    <property type="entry name" value="REPLICATION FACTOR C / DNA POLYMERASE III GAMMA-TAU SUBUNIT"/>
    <property type="match status" value="1"/>
</dbReference>
<evidence type="ECO:0000256" key="7">
    <source>
        <dbReference type="ARBA" id="ARBA00022833"/>
    </source>
</evidence>
<evidence type="ECO:0000256" key="3">
    <source>
        <dbReference type="ARBA" id="ARBA00022695"/>
    </source>
</evidence>
<evidence type="ECO:0000256" key="12">
    <source>
        <dbReference type="SAM" id="MobiDB-lite"/>
    </source>
</evidence>
<name>A0A1F7WMK9_9BACT</name>
<dbReference type="Gene3D" id="3.40.50.300">
    <property type="entry name" value="P-loop containing nucleotide triphosphate hydrolases"/>
    <property type="match status" value="1"/>
</dbReference>
<dbReference type="InterPro" id="IPR003593">
    <property type="entry name" value="AAA+_ATPase"/>
</dbReference>
<dbReference type="EMBL" id="MGFH01000182">
    <property type="protein sequence ID" value="OGM03245.1"/>
    <property type="molecule type" value="Genomic_DNA"/>
</dbReference>
<keyword evidence="5" id="KW-0479">Metal-binding</keyword>